<keyword evidence="5" id="KW-0808">Transferase</keyword>
<dbReference type="InterPro" id="IPR002545">
    <property type="entry name" value="CheW-lke_dom"/>
</dbReference>
<dbReference type="SUPFAM" id="SSF50341">
    <property type="entry name" value="CheW-like"/>
    <property type="match status" value="1"/>
</dbReference>
<evidence type="ECO:0000256" key="6">
    <source>
        <dbReference type="ARBA" id="ARBA00022777"/>
    </source>
</evidence>
<comment type="function">
    <text evidence="8">Involved in the transmission of sensory signals from the chemoreceptors to the flagellar motors. CheA is autophosphorylated; it can transfer its phosphate group to either CheB or CheY.</text>
</comment>
<dbReference type="FunFam" id="3.30.565.10:FF:000016">
    <property type="entry name" value="Chemotaxis protein CheA, putative"/>
    <property type="match status" value="1"/>
</dbReference>
<feature type="region of interest" description="Disordered" evidence="11">
    <location>
        <begin position="20"/>
        <end position="44"/>
    </location>
</feature>
<keyword evidence="4 10" id="KW-0597">Phosphoprotein</keyword>
<evidence type="ECO:0000256" key="3">
    <source>
        <dbReference type="ARBA" id="ARBA00021495"/>
    </source>
</evidence>
<keyword evidence="7" id="KW-0902">Two-component regulatory system</keyword>
<dbReference type="SUPFAM" id="SSF47226">
    <property type="entry name" value="Histidine-containing phosphotransfer domain, HPT domain"/>
    <property type="match status" value="3"/>
</dbReference>
<dbReference type="InterPro" id="IPR004358">
    <property type="entry name" value="Sig_transdc_His_kin-like_C"/>
</dbReference>
<evidence type="ECO:0000256" key="2">
    <source>
        <dbReference type="ARBA" id="ARBA00012438"/>
    </source>
</evidence>
<dbReference type="InterPro" id="IPR003594">
    <property type="entry name" value="HATPase_dom"/>
</dbReference>
<proteinExistence type="predicted"/>
<evidence type="ECO:0000259" key="12">
    <source>
        <dbReference type="PROSITE" id="PS50109"/>
    </source>
</evidence>
<evidence type="ECO:0000313" key="16">
    <source>
        <dbReference type="EMBL" id="TFZ83628.1"/>
    </source>
</evidence>
<dbReference type="GO" id="GO:0005737">
    <property type="term" value="C:cytoplasm"/>
    <property type="evidence" value="ECO:0007669"/>
    <property type="project" value="InterPro"/>
</dbReference>
<dbReference type="SUPFAM" id="SSF52172">
    <property type="entry name" value="CheY-like"/>
    <property type="match status" value="1"/>
</dbReference>
<dbReference type="Gene3D" id="1.20.120.160">
    <property type="entry name" value="HPT domain"/>
    <property type="match status" value="3"/>
</dbReference>
<evidence type="ECO:0000259" key="14">
    <source>
        <dbReference type="PROSITE" id="PS50851"/>
    </source>
</evidence>
<comment type="caution">
    <text evidence="16">The sequence shown here is derived from an EMBL/GenBank/DDBJ whole genome shotgun (WGS) entry which is preliminary data.</text>
</comment>
<dbReference type="SUPFAM" id="SSF55874">
    <property type="entry name" value="ATPase domain of HSP90 chaperone/DNA topoisomerase II/histidine kinase"/>
    <property type="match status" value="1"/>
</dbReference>
<keyword evidence="17" id="KW-1185">Reference proteome</keyword>
<name>A0A4Z0FBN1_9GAMM</name>
<dbReference type="PANTHER" id="PTHR43395:SF8">
    <property type="entry name" value="HISTIDINE KINASE"/>
    <property type="match status" value="1"/>
</dbReference>
<dbReference type="PROSITE" id="PS50894">
    <property type="entry name" value="HPT"/>
    <property type="match status" value="3"/>
</dbReference>
<dbReference type="PROSITE" id="PS50109">
    <property type="entry name" value="HIS_KIN"/>
    <property type="match status" value="1"/>
</dbReference>
<dbReference type="SMART" id="SM01231">
    <property type="entry name" value="H-kinase_dim"/>
    <property type="match status" value="1"/>
</dbReference>
<feature type="modified residue" description="4-aspartylphosphate" evidence="10">
    <location>
        <position position="1664"/>
    </location>
</feature>
<evidence type="ECO:0000256" key="5">
    <source>
        <dbReference type="ARBA" id="ARBA00022679"/>
    </source>
</evidence>
<evidence type="ECO:0000256" key="7">
    <source>
        <dbReference type="ARBA" id="ARBA00023012"/>
    </source>
</evidence>
<dbReference type="PROSITE" id="PS50851">
    <property type="entry name" value="CHEW"/>
    <property type="match status" value="1"/>
</dbReference>
<dbReference type="Pfam" id="PF00072">
    <property type="entry name" value="Response_reg"/>
    <property type="match status" value="1"/>
</dbReference>
<dbReference type="InterPro" id="IPR036061">
    <property type="entry name" value="CheW-like_dom_sf"/>
</dbReference>
<evidence type="ECO:0000313" key="17">
    <source>
        <dbReference type="Proteomes" id="UP000297890"/>
    </source>
</evidence>
<feature type="domain" description="CheW-like" evidence="14">
    <location>
        <begin position="1455"/>
        <end position="1593"/>
    </location>
</feature>
<feature type="modified residue" description="Phosphohistidine" evidence="9">
    <location>
        <position position="970"/>
    </location>
</feature>
<dbReference type="Pfam" id="PF26379">
    <property type="entry name" value="FimL_2nd"/>
    <property type="match status" value="1"/>
</dbReference>
<feature type="domain" description="HPt" evidence="15">
    <location>
        <begin position="924"/>
        <end position="1027"/>
    </location>
</feature>
<dbReference type="InterPro" id="IPR008207">
    <property type="entry name" value="Sig_transdc_His_kin_Hpt_dom"/>
</dbReference>
<dbReference type="CDD" id="cd00088">
    <property type="entry name" value="HPT"/>
    <property type="match status" value="2"/>
</dbReference>
<evidence type="ECO:0000256" key="11">
    <source>
        <dbReference type="SAM" id="MobiDB-lite"/>
    </source>
</evidence>
<dbReference type="PRINTS" id="PR00344">
    <property type="entry name" value="BCTRLSENSOR"/>
</dbReference>
<dbReference type="Proteomes" id="UP000297890">
    <property type="component" value="Unassembled WGS sequence"/>
</dbReference>
<evidence type="ECO:0000259" key="15">
    <source>
        <dbReference type="PROSITE" id="PS50894"/>
    </source>
</evidence>
<feature type="domain" description="Histidine kinase" evidence="12">
    <location>
        <begin position="1317"/>
        <end position="1453"/>
    </location>
</feature>
<dbReference type="InterPro" id="IPR036641">
    <property type="entry name" value="HPT_dom_sf"/>
</dbReference>
<dbReference type="Pfam" id="PF02895">
    <property type="entry name" value="H-kinase_dim"/>
    <property type="match status" value="1"/>
</dbReference>
<dbReference type="InterPro" id="IPR058661">
    <property type="entry name" value="FimL_2nd"/>
</dbReference>
<feature type="region of interest" description="Disordered" evidence="11">
    <location>
        <begin position="727"/>
        <end position="747"/>
    </location>
</feature>
<feature type="region of interest" description="Disordered" evidence="11">
    <location>
        <begin position="1053"/>
        <end position="1117"/>
    </location>
</feature>
<dbReference type="InterPro" id="IPR051315">
    <property type="entry name" value="Bact_Chemotaxis_CheA"/>
</dbReference>
<dbReference type="Gene3D" id="3.40.50.2300">
    <property type="match status" value="1"/>
</dbReference>
<dbReference type="OrthoDB" id="9803176at2"/>
<dbReference type="Pfam" id="PF01584">
    <property type="entry name" value="CheW"/>
    <property type="match status" value="1"/>
</dbReference>
<dbReference type="SMART" id="SM00387">
    <property type="entry name" value="HATPase_c"/>
    <property type="match status" value="1"/>
</dbReference>
<dbReference type="Gene3D" id="3.30.565.10">
    <property type="entry name" value="Histidine kinase-like ATPase, C-terminal domain"/>
    <property type="match status" value="1"/>
</dbReference>
<dbReference type="InterPro" id="IPR004105">
    <property type="entry name" value="CheA-like_dim"/>
</dbReference>
<feature type="domain" description="HPt" evidence="15">
    <location>
        <begin position="603"/>
        <end position="707"/>
    </location>
</feature>
<dbReference type="PANTHER" id="PTHR43395">
    <property type="entry name" value="SENSOR HISTIDINE KINASE CHEA"/>
    <property type="match status" value="1"/>
</dbReference>
<gene>
    <name evidence="16" type="ORF">E4680_03790</name>
</gene>
<dbReference type="Pfam" id="PF02518">
    <property type="entry name" value="HATPase_c"/>
    <property type="match status" value="1"/>
</dbReference>
<evidence type="ECO:0000256" key="1">
    <source>
        <dbReference type="ARBA" id="ARBA00000085"/>
    </source>
</evidence>
<organism evidence="16 17">
    <name type="scientific">Candidatus Macondimonas diazotrophica</name>
    <dbReference type="NCBI Taxonomy" id="2305248"/>
    <lineage>
        <taxon>Bacteria</taxon>
        <taxon>Pseudomonadati</taxon>
        <taxon>Pseudomonadota</taxon>
        <taxon>Gammaproteobacteria</taxon>
        <taxon>Chromatiales</taxon>
        <taxon>Ectothiorhodospiraceae</taxon>
        <taxon>Candidatus Macondimonas</taxon>
    </lineage>
</organism>
<dbReference type="InterPro" id="IPR011006">
    <property type="entry name" value="CheY-like_superfamily"/>
</dbReference>
<feature type="compositionally biased region" description="Polar residues" evidence="11">
    <location>
        <begin position="30"/>
        <end position="40"/>
    </location>
</feature>
<dbReference type="GO" id="GO:0006935">
    <property type="term" value="P:chemotaxis"/>
    <property type="evidence" value="ECO:0007669"/>
    <property type="project" value="InterPro"/>
</dbReference>
<accession>A0A4Z0FBN1</accession>
<protein>
    <recommendedName>
        <fullName evidence="3">Chemotaxis protein CheA</fullName>
        <ecNumber evidence="2">2.7.13.3</ecNumber>
    </recommendedName>
</protein>
<evidence type="ECO:0000256" key="10">
    <source>
        <dbReference type="PROSITE-ProRule" id="PRU00169"/>
    </source>
</evidence>
<dbReference type="Gene3D" id="2.30.30.40">
    <property type="entry name" value="SH3 Domains"/>
    <property type="match status" value="1"/>
</dbReference>
<sequence length="1745" mass="188716">MRLADWLSWRPSFDVRSRVSSYPREGQVMQPASTSTSDQMPRSPHAAQIQAIETLLPAIQEHFDQLRGLLETMGRGDVTVEALDTLRQGWQQLRDTFYFAGLRGPAYSAGQALVALTACAHPDAYADNLGDALAGLLVALSAYLALRARGEPECPSLLVFPINALRLATHRPTVCAAEVFALTGGADLIIQTGPDTTETNRAVIRSLAQRYRSGVMHATVSALRDDDWAQPLKGLVRVAEKLQHAASTPAVARSWWILGGLLMALAEGSVSRSEVRPIVLRIERMLGGLADTGETAEMQDTHRHVAAQALYLLARSPSLVADEAKAVTQTYDLSAWIVSPEEQERLRLALGDASSEAIEGVTRTIREDLQMVKESLDVLSRSAHPPAEELKVLAGITSDLCGTLAILDRPDLMHEMALASTRLERWMERERVPEAEWSELAQSVLRVEATLAGLSESSPQPDGTVDALLRQAVIHEALVDLRRVMGHLEANDPLVAHETVTGDLAGIGAALAMAGMSQMAAHFNQLAGVLGDWRRGSSSLDEALAAALESLMLALEQAEESTLGDPAAQQRAGMMVKRFVEALTPAPRAQQVASSAGADAASAHTGTLDLSAIFVEEAEEIMARIEPALAAWQQDRIDRAALADLRRAFHTLKGSGRMAGAEAIGELAWGIERVLNQVIEREDPVDDEVVMTVVEGTAHLTAHLPELQRPLSGEAQSCLDRLAMMPSRQDAAEGQSPPGTEDVSATSESVAMPVLAAESDSGQHSKIDAEVRTSPTIMADGALPEPSIDGVDGVQDEDATDLWTLFEHEAMAYLSRIQSYLQQAGENAALPLDSDVLRAFHTLKGTARTVGLDALAQWADEIDGWAKAAQRADKPLMQGQIAILGEATEACRQAVRTAIDPSIEVAWLQRLRRDRERLEQQMSVEPADPEIRALFLEESAELLAHIDDLFGVDPKADRAIPVDALMGALHTFKGGARMAGALLLGDLAHAIESYLARLRPVEEEMPREAHALLRQAVDALQGQLDQWAEGLPVELPRDLLEKLGVASEIISTTGTQRSVDERSDQDGGSLDVSGRHAADEPGGPQPVVAEDAASVSESGGRFDAASSTLPDWWDAPLPGETEDAPIVSEQLRVSSQTLDRLLGLMGELLVANGRAEQPIRELAGYIREIARTIDRLHRQLRELEIEAESRIVFRPEDGKEAASKADFDPLELDRYSRLQHLSRGLGESMTDLVSLHELVNGAQQAAESALQHQHRLAGGIQQNLLHTRMVAFDFHSARLRRVVRQSAEALGKSAVLEIRGGETELDRQVLDRMVAPLEHLLRNALAHGIEPEEERQRLGKPVPGRIQLGVHREGSQILLEIADDGYGLNTRAILSRARARGLVEPDETLTDTQIHHLILAPGLSTATEVSQIAGRGVGMDVVNSQIKACGGRLEITSQMGLGSRFRIWLPYTLAVSDCLLVQVGDESYAVPMSGIQGIIRMDPAQVAEWQAGQIDRLSHLDAEYQLMTLAQLLGRHQSSREQLSGERAALLVNVAGRHWALVADGLVGTQELVVRPVGTRLATVPGITGAAILSDGLVVLILDPQSLIGNRHRTAAAEIPEGSPQMPQSAGRALQVMVVDDSITMRRVTARLLAREGMIATTARDGIDALQKMHEQAPDLILLDVEMPRMDGFELLTNLKADDALQAIPVVMITSRIGEKHRDRALALGAADYLGKPYQEAELLATIARHAAPVALAVSEEGAEG</sequence>
<feature type="domain" description="Response regulatory" evidence="13">
    <location>
        <begin position="1615"/>
        <end position="1731"/>
    </location>
</feature>
<dbReference type="Pfam" id="PF01627">
    <property type="entry name" value="Hpt"/>
    <property type="match status" value="3"/>
</dbReference>
<feature type="domain" description="HPt" evidence="15">
    <location>
        <begin position="795"/>
        <end position="898"/>
    </location>
</feature>
<dbReference type="EMBL" id="SRIO01000003">
    <property type="protein sequence ID" value="TFZ83628.1"/>
    <property type="molecule type" value="Genomic_DNA"/>
</dbReference>
<evidence type="ECO:0000256" key="8">
    <source>
        <dbReference type="ARBA" id="ARBA00035100"/>
    </source>
</evidence>
<keyword evidence="6" id="KW-0418">Kinase</keyword>
<feature type="modified residue" description="Phosphohistidine" evidence="9">
    <location>
        <position position="650"/>
    </location>
</feature>
<dbReference type="InterPro" id="IPR037006">
    <property type="entry name" value="CheA-like_homodim_sf"/>
</dbReference>
<dbReference type="SMART" id="SM00260">
    <property type="entry name" value="CheW"/>
    <property type="match status" value="1"/>
</dbReference>
<evidence type="ECO:0000256" key="4">
    <source>
        <dbReference type="ARBA" id="ARBA00022553"/>
    </source>
</evidence>
<dbReference type="SMART" id="SM00448">
    <property type="entry name" value="REC"/>
    <property type="match status" value="1"/>
</dbReference>
<dbReference type="SMART" id="SM00073">
    <property type="entry name" value="HPT"/>
    <property type="match status" value="3"/>
</dbReference>
<evidence type="ECO:0000259" key="13">
    <source>
        <dbReference type="PROSITE" id="PS50110"/>
    </source>
</evidence>
<dbReference type="EC" id="2.7.13.3" evidence="2"/>
<comment type="catalytic activity">
    <reaction evidence="1">
        <text>ATP + protein L-histidine = ADP + protein N-phospho-L-histidine.</text>
        <dbReference type="EC" id="2.7.13.3"/>
    </reaction>
</comment>
<dbReference type="InterPro" id="IPR001789">
    <property type="entry name" value="Sig_transdc_resp-reg_receiver"/>
</dbReference>
<dbReference type="Gene3D" id="1.10.287.560">
    <property type="entry name" value="Histidine kinase CheA-like, homodimeric domain"/>
    <property type="match status" value="1"/>
</dbReference>
<dbReference type="PROSITE" id="PS50110">
    <property type="entry name" value="RESPONSE_REGULATORY"/>
    <property type="match status" value="1"/>
</dbReference>
<reference evidence="16 17" key="1">
    <citation type="journal article" date="2019" name="ISME J.">
        <title>Candidatus Macondimonas diazotrophica, a novel gammaproteobacterial genus dominating crude-oil-contaminated coastal sediments.</title>
        <authorList>
            <person name="Karthikeyan S."/>
            <person name="Konstantinidis K."/>
        </authorList>
    </citation>
    <scope>NUCLEOTIDE SEQUENCE [LARGE SCALE GENOMIC DNA]</scope>
    <source>
        <strain evidence="16 17">KTK01</strain>
    </source>
</reference>
<dbReference type="InterPro" id="IPR005467">
    <property type="entry name" value="His_kinase_dom"/>
</dbReference>
<dbReference type="InterPro" id="IPR036890">
    <property type="entry name" value="HATPase_C_sf"/>
</dbReference>
<dbReference type="GO" id="GO:0000155">
    <property type="term" value="F:phosphorelay sensor kinase activity"/>
    <property type="evidence" value="ECO:0007669"/>
    <property type="project" value="InterPro"/>
</dbReference>
<feature type="modified residue" description="Phosphohistidine" evidence="9">
    <location>
        <position position="841"/>
    </location>
</feature>
<evidence type="ECO:0000256" key="9">
    <source>
        <dbReference type="PROSITE-ProRule" id="PRU00110"/>
    </source>
</evidence>